<gene>
    <name evidence="2" type="ORF">CKAH01_01205</name>
</gene>
<feature type="compositionally biased region" description="Basic and acidic residues" evidence="1">
    <location>
        <begin position="17"/>
        <end position="37"/>
    </location>
</feature>
<keyword evidence="3" id="KW-1185">Reference proteome</keyword>
<dbReference type="EMBL" id="VYYT01000222">
    <property type="protein sequence ID" value="KAK2755313.1"/>
    <property type="molecule type" value="Genomic_DNA"/>
</dbReference>
<feature type="compositionally biased region" description="Gly residues" evidence="1">
    <location>
        <begin position="44"/>
        <end position="53"/>
    </location>
</feature>
<evidence type="ECO:0000256" key="1">
    <source>
        <dbReference type="SAM" id="MobiDB-lite"/>
    </source>
</evidence>
<dbReference type="AlphaFoldDB" id="A0AAD9YCJ6"/>
<sequence length="162" mass="17362">MGVGTLETRKAATRGRIGNEEQEREKRSRLAGKEGLGELKNGVVDGGGGGGGTNERIPSSFHIFWLAHSTPDLRLTTPPWALALLLLDWIASLHRAEGPPTPDFIAQQLAQKVERRCPGPDFPFLAKEGPTGDVDGGHGGGRQEALKIHQANELAVRRAMTG</sequence>
<comment type="caution">
    <text evidence="2">The sequence shown here is derived from an EMBL/GenBank/DDBJ whole genome shotgun (WGS) entry which is preliminary data.</text>
</comment>
<accession>A0AAD9YCJ6</accession>
<proteinExistence type="predicted"/>
<feature type="region of interest" description="Disordered" evidence="1">
    <location>
        <begin position="1"/>
        <end position="53"/>
    </location>
</feature>
<reference evidence="2" key="1">
    <citation type="submission" date="2023-02" db="EMBL/GenBank/DDBJ databases">
        <title>Colletotrichum kahawae CIFC_Que2 genome sequencing and assembly.</title>
        <authorList>
            <person name="Baroncelli R."/>
        </authorList>
    </citation>
    <scope>NUCLEOTIDE SEQUENCE</scope>
    <source>
        <strain evidence="2">CIFC_Que2</strain>
    </source>
</reference>
<name>A0AAD9YCJ6_COLKA</name>
<protein>
    <submittedName>
        <fullName evidence="2">Uncharacterized protein</fullName>
    </submittedName>
</protein>
<evidence type="ECO:0000313" key="2">
    <source>
        <dbReference type="EMBL" id="KAK2755313.1"/>
    </source>
</evidence>
<organism evidence="2 3">
    <name type="scientific">Colletotrichum kahawae</name>
    <name type="common">Coffee berry disease fungus</name>
    <dbReference type="NCBI Taxonomy" id="34407"/>
    <lineage>
        <taxon>Eukaryota</taxon>
        <taxon>Fungi</taxon>
        <taxon>Dikarya</taxon>
        <taxon>Ascomycota</taxon>
        <taxon>Pezizomycotina</taxon>
        <taxon>Sordariomycetes</taxon>
        <taxon>Hypocreomycetidae</taxon>
        <taxon>Glomerellales</taxon>
        <taxon>Glomerellaceae</taxon>
        <taxon>Colletotrichum</taxon>
        <taxon>Colletotrichum gloeosporioides species complex</taxon>
    </lineage>
</organism>
<dbReference type="Proteomes" id="UP001281614">
    <property type="component" value="Unassembled WGS sequence"/>
</dbReference>
<evidence type="ECO:0000313" key="3">
    <source>
        <dbReference type="Proteomes" id="UP001281614"/>
    </source>
</evidence>